<proteinExistence type="predicted"/>
<name>A0ABQ1FLN4_9GAMM</name>
<organism evidence="1 2">
    <name type="scientific">Dyella nitratireducens</name>
    <dbReference type="NCBI Taxonomy" id="1849580"/>
    <lineage>
        <taxon>Bacteria</taxon>
        <taxon>Pseudomonadati</taxon>
        <taxon>Pseudomonadota</taxon>
        <taxon>Gammaproteobacteria</taxon>
        <taxon>Lysobacterales</taxon>
        <taxon>Rhodanobacteraceae</taxon>
        <taxon>Dyella</taxon>
    </lineage>
</organism>
<protein>
    <submittedName>
        <fullName evidence="1">Uncharacterized protein</fullName>
    </submittedName>
</protein>
<sequence>MYLYATLFPGMAVTLPFHLADAHTDSTHDAARSDHIFAITRIGSLRGTGDWHSD</sequence>
<reference evidence="2" key="1">
    <citation type="journal article" date="2019" name="Int. J. Syst. Evol. Microbiol.">
        <title>The Global Catalogue of Microorganisms (GCM) 10K type strain sequencing project: providing services to taxonomists for standard genome sequencing and annotation.</title>
        <authorList>
            <consortium name="The Broad Institute Genomics Platform"/>
            <consortium name="The Broad Institute Genome Sequencing Center for Infectious Disease"/>
            <person name="Wu L."/>
            <person name="Ma J."/>
        </authorList>
    </citation>
    <scope>NUCLEOTIDE SEQUENCE [LARGE SCALE GENOMIC DNA]</scope>
    <source>
        <strain evidence="2">CGMCC 1.15439</strain>
    </source>
</reference>
<gene>
    <name evidence="1" type="ORF">GCM10010981_04610</name>
</gene>
<evidence type="ECO:0000313" key="1">
    <source>
        <dbReference type="EMBL" id="GGA19683.1"/>
    </source>
</evidence>
<accession>A0ABQ1FLN4</accession>
<keyword evidence="2" id="KW-1185">Reference proteome</keyword>
<dbReference type="Proteomes" id="UP000620046">
    <property type="component" value="Unassembled WGS sequence"/>
</dbReference>
<comment type="caution">
    <text evidence="1">The sequence shown here is derived from an EMBL/GenBank/DDBJ whole genome shotgun (WGS) entry which is preliminary data.</text>
</comment>
<evidence type="ECO:0000313" key="2">
    <source>
        <dbReference type="Proteomes" id="UP000620046"/>
    </source>
</evidence>
<dbReference type="EMBL" id="BMJA01000001">
    <property type="protein sequence ID" value="GGA19683.1"/>
    <property type="molecule type" value="Genomic_DNA"/>
</dbReference>